<accession>A0A5J4ZIF6</accession>
<feature type="compositionally biased region" description="Acidic residues" evidence="7">
    <location>
        <begin position="85"/>
        <end position="95"/>
    </location>
</feature>
<dbReference type="AlphaFoldDB" id="A0A5J4ZIF6"/>
<reference evidence="9 10" key="1">
    <citation type="submission" date="2019-09" db="EMBL/GenBank/DDBJ databases">
        <title>A chromosome-level genome assembly of the Chinese tupelo Nyssa sinensis.</title>
        <authorList>
            <person name="Yang X."/>
            <person name="Kang M."/>
            <person name="Yang Y."/>
            <person name="Xiong H."/>
            <person name="Wang M."/>
            <person name="Zhang Z."/>
            <person name="Wang Z."/>
            <person name="Wu H."/>
            <person name="Ma T."/>
            <person name="Liu J."/>
            <person name="Xi Z."/>
        </authorList>
    </citation>
    <scope>NUCLEOTIDE SEQUENCE [LARGE SCALE GENOMIC DNA]</scope>
    <source>
        <strain evidence="9">J267</strain>
        <tissue evidence="9">Leaf</tissue>
    </source>
</reference>
<dbReference type="GO" id="GO:0003729">
    <property type="term" value="F:mRNA binding"/>
    <property type="evidence" value="ECO:0007669"/>
    <property type="project" value="UniProtKB-ARBA"/>
</dbReference>
<feature type="domain" description="PROP1-like PPR" evidence="8">
    <location>
        <begin position="264"/>
        <end position="425"/>
    </location>
</feature>
<evidence type="ECO:0000313" key="10">
    <source>
        <dbReference type="Proteomes" id="UP000325577"/>
    </source>
</evidence>
<evidence type="ECO:0000256" key="3">
    <source>
        <dbReference type="ARBA" id="ARBA00022737"/>
    </source>
</evidence>
<evidence type="ECO:0000256" key="7">
    <source>
        <dbReference type="SAM" id="MobiDB-lite"/>
    </source>
</evidence>
<dbReference type="NCBIfam" id="TIGR00756">
    <property type="entry name" value="PPR"/>
    <property type="match status" value="2"/>
</dbReference>
<keyword evidence="3" id="KW-0677">Repeat</keyword>
<feature type="compositionally biased region" description="Acidic residues" evidence="7">
    <location>
        <begin position="109"/>
        <end position="140"/>
    </location>
</feature>
<dbReference type="FunFam" id="1.25.40.10:FF:000744">
    <property type="entry name" value="Pentatricopeptide repeat-containing protein, mitochondrial"/>
    <property type="match status" value="1"/>
</dbReference>
<dbReference type="OrthoDB" id="739241at2759"/>
<evidence type="ECO:0000256" key="1">
    <source>
        <dbReference type="ARBA" id="ARBA00004173"/>
    </source>
</evidence>
<dbReference type="Pfam" id="PF17177">
    <property type="entry name" value="PPR_long"/>
    <property type="match status" value="1"/>
</dbReference>
<evidence type="ECO:0000256" key="6">
    <source>
        <dbReference type="PROSITE-ProRule" id="PRU00708"/>
    </source>
</evidence>
<dbReference type="GO" id="GO:0005739">
    <property type="term" value="C:mitochondrion"/>
    <property type="evidence" value="ECO:0007669"/>
    <property type="project" value="UniProtKB-SubCell"/>
</dbReference>
<dbReference type="PROSITE" id="PS51375">
    <property type="entry name" value="PPR"/>
    <property type="match status" value="3"/>
</dbReference>
<gene>
    <name evidence="9" type="ORF">F0562_017575</name>
</gene>
<organism evidence="9 10">
    <name type="scientific">Nyssa sinensis</name>
    <dbReference type="NCBI Taxonomy" id="561372"/>
    <lineage>
        <taxon>Eukaryota</taxon>
        <taxon>Viridiplantae</taxon>
        <taxon>Streptophyta</taxon>
        <taxon>Embryophyta</taxon>
        <taxon>Tracheophyta</taxon>
        <taxon>Spermatophyta</taxon>
        <taxon>Magnoliopsida</taxon>
        <taxon>eudicotyledons</taxon>
        <taxon>Gunneridae</taxon>
        <taxon>Pentapetalae</taxon>
        <taxon>asterids</taxon>
        <taxon>Cornales</taxon>
        <taxon>Nyssaceae</taxon>
        <taxon>Nyssa</taxon>
    </lineage>
</organism>
<keyword evidence="10" id="KW-1185">Reference proteome</keyword>
<keyword evidence="4" id="KW-0809">Transit peptide</keyword>
<dbReference type="Pfam" id="PF01535">
    <property type="entry name" value="PPR"/>
    <property type="match status" value="1"/>
</dbReference>
<dbReference type="InterPro" id="IPR011990">
    <property type="entry name" value="TPR-like_helical_dom_sf"/>
</dbReference>
<feature type="repeat" description="PPR" evidence="6">
    <location>
        <begin position="467"/>
        <end position="501"/>
    </location>
</feature>
<evidence type="ECO:0000256" key="4">
    <source>
        <dbReference type="ARBA" id="ARBA00022946"/>
    </source>
</evidence>
<dbReference type="InterPro" id="IPR033443">
    <property type="entry name" value="PROP1-like_PPR_dom"/>
</dbReference>
<dbReference type="Gene3D" id="1.25.40.10">
    <property type="entry name" value="Tetratricopeptide repeat domain"/>
    <property type="match status" value="2"/>
</dbReference>
<name>A0A5J4ZIF6_9ASTE</name>
<sequence>MWAVRRASIPLTKRGFNIASSRARCANSEIARFYLNDRDVSEASQVIADRSLSLERLYSTTHDFPKFFMGKYYISSQAGAKSSGEEDDDLEDGFSELESPASADAIQESNEEDVNEDELISEPELSDGNDEDDGVEEPQNEMELLHTKTDVTEKKSLRIRASSALFKAIMAAPGLSIHSVLDKWVEEGNDLSRKEILPAMLNLQKRRMYGRALQLSEWLESTKRLDFVERDYASRLSLIAKVRGLQKAENYIEKIPKSFRGEIIYQTLLANCVAFNNVKKAEEVFNKMKDLEFTITSFACNQLLQLYKRSDKKKIADVLLLMEKENVKPSPLTYKILIDAKGQSNDPTGMDQIVETMKAEGIEPDINTKAILAKHYVSGGLEEKAEAILKEMEGGNLKDNRRACRALLPLYAALGKSDEVGRVWKVCESNPWLEESMAAIEAWGKLKKIEEAEAVFDRTLKMWKKLSSRHYTVLLKVYANNKMLAKGKDLVKRMADSGCKIGPFTWDALVKLYVGAGEVEKADSILQKAAQQNQMKPMFSTYMAIMEEYAKRGDVHNSEKMFHRMRQAGYTSRLWQFQALIQAYINAKTPAYGIRERMKVDNVFPNRALAGQLALVDAFKKNAVSDLLD</sequence>
<feature type="repeat" description="PPR" evidence="6">
    <location>
        <begin position="330"/>
        <end position="364"/>
    </location>
</feature>
<dbReference type="InterPro" id="IPR002885">
    <property type="entry name" value="PPR_rpt"/>
</dbReference>
<dbReference type="Proteomes" id="UP000325577">
    <property type="component" value="Linkage Group LG8"/>
</dbReference>
<comment type="similarity">
    <text evidence="2">Belongs to the PPR family. P subfamily.</text>
</comment>
<dbReference type="SUPFAM" id="SSF81901">
    <property type="entry name" value="HCP-like"/>
    <property type="match status" value="1"/>
</dbReference>
<comment type="subcellular location">
    <subcellularLocation>
        <location evidence="1">Mitochondrion</location>
    </subcellularLocation>
</comment>
<evidence type="ECO:0000256" key="2">
    <source>
        <dbReference type="ARBA" id="ARBA00007626"/>
    </source>
</evidence>
<dbReference type="Pfam" id="PF13812">
    <property type="entry name" value="PPR_3"/>
    <property type="match status" value="1"/>
</dbReference>
<dbReference type="PANTHER" id="PTHR45717:SF15">
    <property type="entry name" value="AGL218WP"/>
    <property type="match status" value="1"/>
</dbReference>
<dbReference type="FunFam" id="1.25.40.10:FF:000394">
    <property type="entry name" value="Pentatricopeptide repeat-containing protein, mitochondrial"/>
    <property type="match status" value="1"/>
</dbReference>
<feature type="region of interest" description="Disordered" evidence="7">
    <location>
        <begin position="79"/>
        <end position="145"/>
    </location>
</feature>
<dbReference type="PANTHER" id="PTHR45717">
    <property type="entry name" value="OS12G0527900 PROTEIN"/>
    <property type="match status" value="1"/>
</dbReference>
<evidence type="ECO:0000313" key="9">
    <source>
        <dbReference type="EMBL" id="KAA8517282.1"/>
    </source>
</evidence>
<evidence type="ECO:0000259" key="8">
    <source>
        <dbReference type="Pfam" id="PF17177"/>
    </source>
</evidence>
<proteinExistence type="inferred from homology"/>
<feature type="repeat" description="PPR" evidence="6">
    <location>
        <begin position="538"/>
        <end position="572"/>
    </location>
</feature>
<keyword evidence="5" id="KW-0496">Mitochondrion</keyword>
<protein>
    <recommendedName>
        <fullName evidence="8">PROP1-like PPR domain-containing protein</fullName>
    </recommendedName>
</protein>
<dbReference type="EMBL" id="CM018051">
    <property type="protein sequence ID" value="KAA8517282.1"/>
    <property type="molecule type" value="Genomic_DNA"/>
</dbReference>
<evidence type="ECO:0000256" key="5">
    <source>
        <dbReference type="ARBA" id="ARBA00023128"/>
    </source>
</evidence>